<dbReference type="AlphaFoldDB" id="A0A6M4PLN4"/>
<dbReference type="Proteomes" id="UP000502641">
    <property type="component" value="Chromosome"/>
</dbReference>
<organism evidence="1 2">
    <name type="scientific">Streptomyces argyrophylli</name>
    <dbReference type="NCBI Taxonomy" id="2726118"/>
    <lineage>
        <taxon>Bacteria</taxon>
        <taxon>Bacillati</taxon>
        <taxon>Actinomycetota</taxon>
        <taxon>Actinomycetes</taxon>
        <taxon>Kitasatosporales</taxon>
        <taxon>Streptomycetaceae</taxon>
        <taxon>Streptomyces</taxon>
    </lineage>
</organism>
<gene>
    <name evidence="1" type="ORF">HKX69_16510</name>
</gene>
<keyword evidence="2" id="KW-1185">Reference proteome</keyword>
<reference evidence="1 2" key="1">
    <citation type="submission" date="2020-05" db="EMBL/GenBank/DDBJ databases">
        <authorList>
            <person name="Li K."/>
        </authorList>
    </citation>
    <scope>NUCLEOTIDE SEQUENCE [LARGE SCALE GENOMIC DNA]</scope>
    <source>
        <strain evidence="2">jing01</strain>
    </source>
</reference>
<dbReference type="RefSeq" id="WP_171150009.1">
    <property type="nucleotide sequence ID" value="NZ_CP053189.1"/>
</dbReference>
<name>A0A6M4PLN4_9ACTN</name>
<dbReference type="EMBL" id="CP053189">
    <property type="protein sequence ID" value="QJS10903.1"/>
    <property type="molecule type" value="Genomic_DNA"/>
</dbReference>
<dbReference type="KEGG" id="sarg:HKX69_16510"/>
<sequence length="64" mass="6881">MRSSSSLRRPATITLLPAYGLVRAQGQSETDTRATPVIKTVLAVIFTVGDYEERADTNRPTGSG</sequence>
<proteinExistence type="predicted"/>
<protein>
    <submittedName>
        <fullName evidence="1">Uncharacterized protein</fullName>
    </submittedName>
</protein>
<evidence type="ECO:0000313" key="2">
    <source>
        <dbReference type="Proteomes" id="UP000502641"/>
    </source>
</evidence>
<accession>A0A6M4PLN4</accession>
<evidence type="ECO:0000313" key="1">
    <source>
        <dbReference type="EMBL" id="QJS10903.1"/>
    </source>
</evidence>